<evidence type="ECO:0000313" key="3">
    <source>
        <dbReference type="Proteomes" id="UP000269396"/>
    </source>
</evidence>
<keyword evidence="3" id="KW-1185">Reference proteome</keyword>
<dbReference type="Proteomes" id="UP000269396">
    <property type="component" value="Unassembled WGS sequence"/>
</dbReference>
<reference evidence="2 3" key="1">
    <citation type="submission" date="2018-11" db="EMBL/GenBank/DDBJ databases">
        <authorList>
            <consortium name="Pathogen Informatics"/>
        </authorList>
    </citation>
    <scope>NUCLEOTIDE SEQUENCE [LARGE SCALE GENOMIC DNA]</scope>
    <source>
        <strain>Denwood</strain>
        <strain evidence="3">Zambia</strain>
    </source>
</reference>
<evidence type="ECO:0000256" key="1">
    <source>
        <dbReference type="SAM" id="MobiDB-lite"/>
    </source>
</evidence>
<dbReference type="AlphaFoldDB" id="A0A183NHR7"/>
<gene>
    <name evidence="2" type="ORF">SMTD_LOCUS1653</name>
</gene>
<proteinExistence type="predicted"/>
<feature type="compositionally biased region" description="Polar residues" evidence="1">
    <location>
        <begin position="18"/>
        <end position="41"/>
    </location>
</feature>
<accession>A0A183NHR7</accession>
<organism evidence="2 3">
    <name type="scientific">Schistosoma mattheei</name>
    <dbReference type="NCBI Taxonomy" id="31246"/>
    <lineage>
        <taxon>Eukaryota</taxon>
        <taxon>Metazoa</taxon>
        <taxon>Spiralia</taxon>
        <taxon>Lophotrochozoa</taxon>
        <taxon>Platyhelminthes</taxon>
        <taxon>Trematoda</taxon>
        <taxon>Digenea</taxon>
        <taxon>Strigeidida</taxon>
        <taxon>Schistosomatoidea</taxon>
        <taxon>Schistosomatidae</taxon>
        <taxon>Schistosoma</taxon>
    </lineage>
</organism>
<feature type="region of interest" description="Disordered" evidence="1">
    <location>
        <begin position="1"/>
        <end position="54"/>
    </location>
</feature>
<evidence type="ECO:0000313" key="2">
    <source>
        <dbReference type="EMBL" id="VDO80215.1"/>
    </source>
</evidence>
<protein>
    <submittedName>
        <fullName evidence="2">Uncharacterized protein</fullName>
    </submittedName>
</protein>
<dbReference type="EMBL" id="UZAL01001923">
    <property type="protein sequence ID" value="VDO80215.1"/>
    <property type="molecule type" value="Genomic_DNA"/>
</dbReference>
<name>A0A183NHR7_9TREM</name>
<sequence>MGRKLGQLSKHHPDDKNVYSQLSTQNTSGPLARNYQQQPSVEENKPDSGGVGNEEEVLLVDGTYIEDSTELRHKASFYLESSISK</sequence>